<dbReference type="GO" id="GO:0016787">
    <property type="term" value="F:hydrolase activity"/>
    <property type="evidence" value="ECO:0007669"/>
    <property type="project" value="UniProtKB-KW"/>
</dbReference>
<evidence type="ECO:0000313" key="3">
    <source>
        <dbReference type="EMBL" id="MFC5647420.1"/>
    </source>
</evidence>
<dbReference type="InterPro" id="IPR000073">
    <property type="entry name" value="AB_hydrolase_1"/>
</dbReference>
<dbReference type="RefSeq" id="WP_346144229.1">
    <property type="nucleotide sequence ID" value="NZ_BAAAUA010000016.1"/>
</dbReference>
<dbReference type="SUPFAM" id="SSF53474">
    <property type="entry name" value="alpha/beta-Hydrolases"/>
    <property type="match status" value="1"/>
</dbReference>
<comment type="caution">
    <text evidence="3">The sequence shown here is derived from an EMBL/GenBank/DDBJ whole genome shotgun (WGS) entry which is preliminary data.</text>
</comment>
<dbReference type="EMBL" id="JBHSOC010000168">
    <property type="protein sequence ID" value="MFC5647420.1"/>
    <property type="molecule type" value="Genomic_DNA"/>
</dbReference>
<dbReference type="PRINTS" id="PR00412">
    <property type="entry name" value="EPOXHYDRLASE"/>
</dbReference>
<feature type="domain" description="AB hydrolase-1" evidence="2">
    <location>
        <begin position="29"/>
        <end position="306"/>
    </location>
</feature>
<organism evidence="3 4">
    <name type="scientific">Kitasatospora cinereorecta</name>
    <dbReference type="NCBI Taxonomy" id="285560"/>
    <lineage>
        <taxon>Bacteria</taxon>
        <taxon>Bacillati</taxon>
        <taxon>Actinomycetota</taxon>
        <taxon>Actinomycetes</taxon>
        <taxon>Kitasatosporales</taxon>
        <taxon>Streptomycetaceae</taxon>
        <taxon>Kitasatospora</taxon>
    </lineage>
</organism>
<reference evidence="4" key="1">
    <citation type="journal article" date="2019" name="Int. J. Syst. Evol. Microbiol.">
        <title>The Global Catalogue of Microorganisms (GCM) 10K type strain sequencing project: providing services to taxonomists for standard genome sequencing and annotation.</title>
        <authorList>
            <consortium name="The Broad Institute Genomics Platform"/>
            <consortium name="The Broad Institute Genome Sequencing Center for Infectious Disease"/>
            <person name="Wu L."/>
            <person name="Ma J."/>
        </authorList>
    </citation>
    <scope>NUCLEOTIDE SEQUENCE [LARGE SCALE GENOMIC DNA]</scope>
    <source>
        <strain evidence="4">CGMCC 4.1622</strain>
    </source>
</reference>
<keyword evidence="4" id="KW-1185">Reference proteome</keyword>
<dbReference type="Proteomes" id="UP001596066">
    <property type="component" value="Unassembled WGS sequence"/>
</dbReference>
<proteinExistence type="predicted"/>
<name>A0ABW0VPF6_9ACTN</name>
<dbReference type="InterPro" id="IPR000639">
    <property type="entry name" value="Epox_hydrolase-like"/>
</dbReference>
<dbReference type="InterPro" id="IPR029058">
    <property type="entry name" value="AB_hydrolase_fold"/>
</dbReference>
<sequence>MTGTPQITHRVVESTGGLPLHIAEAGSGPLVLLLHGFPESWYSWRHQLLALAEAGYHAVAPDQRGYGRTGGPDAVEQYSILHLAGDALSLIPALGADRAVVVGHDWGAPVAWHTALLRPDLVRGVVGLSVPPFPRGDHPPTHALRHLLGDAHYMLYFQQPGVAEAELGRDLHATFRRLLGGSSALGPSRLPLVPDGGGFLDMLRDPDTLPDWLSDEDIAFLAAEFTAAGFTRPLNWYRNLDRNWELTAPWHTARIEPPALLILGEKDLTVSNDAARAALHTLPALVPDLRDILWLPDTGHWTQQERPKEVNEALIAFLASL</sequence>
<evidence type="ECO:0000313" key="4">
    <source>
        <dbReference type="Proteomes" id="UP001596066"/>
    </source>
</evidence>
<dbReference type="Pfam" id="PF00561">
    <property type="entry name" value="Abhydrolase_1"/>
    <property type="match status" value="1"/>
</dbReference>
<dbReference type="PANTHER" id="PTHR43329">
    <property type="entry name" value="EPOXIDE HYDROLASE"/>
    <property type="match status" value="1"/>
</dbReference>
<evidence type="ECO:0000256" key="1">
    <source>
        <dbReference type="ARBA" id="ARBA00022801"/>
    </source>
</evidence>
<protein>
    <submittedName>
        <fullName evidence="3">Alpha/beta fold hydrolase</fullName>
    </submittedName>
</protein>
<dbReference type="Gene3D" id="3.40.50.1820">
    <property type="entry name" value="alpha/beta hydrolase"/>
    <property type="match status" value="1"/>
</dbReference>
<accession>A0ABW0VPF6</accession>
<keyword evidence="1 3" id="KW-0378">Hydrolase</keyword>
<gene>
    <name evidence="3" type="ORF">ACFPZF_39545</name>
</gene>
<evidence type="ECO:0000259" key="2">
    <source>
        <dbReference type="Pfam" id="PF00561"/>
    </source>
</evidence>